<gene>
    <name evidence="2" type="ORF">EB796_010431</name>
</gene>
<feature type="compositionally biased region" description="Low complexity" evidence="1">
    <location>
        <begin position="51"/>
        <end position="64"/>
    </location>
</feature>
<evidence type="ECO:0000256" key="1">
    <source>
        <dbReference type="SAM" id="MobiDB-lite"/>
    </source>
</evidence>
<dbReference type="Proteomes" id="UP000593567">
    <property type="component" value="Unassembled WGS sequence"/>
</dbReference>
<evidence type="ECO:0000313" key="3">
    <source>
        <dbReference type="Proteomes" id="UP000593567"/>
    </source>
</evidence>
<sequence length="168" mass="18093">MLNLGHMTEVPYPSQASLPEETPIIRMTNMAAFPMGSEVSTVPQRKSPIASGKSSSRSHSQSKSPVNAQPFNVSVIKPTKSAGSVGETGSRTPTSADRSPASSVTRLTPPVTNMVTAMQVAVRLTTLQCYIMATIVLSHYQLTCAWQVVYSIWENISRQIPANSGSWP</sequence>
<reference evidence="2" key="1">
    <citation type="submission" date="2020-06" db="EMBL/GenBank/DDBJ databases">
        <title>Draft genome of Bugula neritina, a colonial animal packing powerful symbionts and potential medicines.</title>
        <authorList>
            <person name="Rayko M."/>
        </authorList>
    </citation>
    <scope>NUCLEOTIDE SEQUENCE [LARGE SCALE GENOMIC DNA]</scope>
    <source>
        <strain evidence="2">Kwan_BN1</strain>
    </source>
</reference>
<accession>A0A7J7JZ89</accession>
<name>A0A7J7JZ89_BUGNE</name>
<organism evidence="2 3">
    <name type="scientific">Bugula neritina</name>
    <name type="common">Brown bryozoan</name>
    <name type="synonym">Sertularia neritina</name>
    <dbReference type="NCBI Taxonomy" id="10212"/>
    <lineage>
        <taxon>Eukaryota</taxon>
        <taxon>Metazoa</taxon>
        <taxon>Spiralia</taxon>
        <taxon>Lophotrochozoa</taxon>
        <taxon>Bryozoa</taxon>
        <taxon>Gymnolaemata</taxon>
        <taxon>Cheilostomatida</taxon>
        <taxon>Flustrina</taxon>
        <taxon>Buguloidea</taxon>
        <taxon>Bugulidae</taxon>
        <taxon>Bugula</taxon>
    </lineage>
</organism>
<dbReference type="EMBL" id="VXIV02001632">
    <property type="protein sequence ID" value="KAF6031195.1"/>
    <property type="molecule type" value="Genomic_DNA"/>
</dbReference>
<comment type="caution">
    <text evidence="2">The sequence shown here is derived from an EMBL/GenBank/DDBJ whole genome shotgun (WGS) entry which is preliminary data.</text>
</comment>
<dbReference type="AlphaFoldDB" id="A0A7J7JZ89"/>
<proteinExistence type="predicted"/>
<feature type="compositionally biased region" description="Polar residues" evidence="1">
    <location>
        <begin position="87"/>
        <end position="107"/>
    </location>
</feature>
<feature type="region of interest" description="Disordered" evidence="1">
    <location>
        <begin position="38"/>
        <end position="107"/>
    </location>
</feature>
<protein>
    <submittedName>
        <fullName evidence="2">Uncharacterized protein</fullName>
    </submittedName>
</protein>
<evidence type="ECO:0000313" key="2">
    <source>
        <dbReference type="EMBL" id="KAF6031195.1"/>
    </source>
</evidence>
<keyword evidence="3" id="KW-1185">Reference proteome</keyword>